<comment type="subunit">
    <text evidence="6">Part of the 30S ribosomal subunit.</text>
</comment>
<dbReference type="NCBIfam" id="NF004123">
    <property type="entry name" value="PRK05610.1"/>
    <property type="match status" value="1"/>
</dbReference>
<dbReference type="Pfam" id="PF00366">
    <property type="entry name" value="Ribosomal_S17"/>
    <property type="match status" value="1"/>
</dbReference>
<dbReference type="EMBL" id="CADCVB010000065">
    <property type="protein sequence ID" value="CAA9418876.1"/>
    <property type="molecule type" value="Genomic_DNA"/>
</dbReference>
<keyword evidence="3 6" id="KW-0694">RNA-binding</keyword>
<reference evidence="9" key="1">
    <citation type="submission" date="2020-02" db="EMBL/GenBank/DDBJ databases">
        <authorList>
            <person name="Meier V. D."/>
        </authorList>
    </citation>
    <scope>NUCLEOTIDE SEQUENCE</scope>
    <source>
        <strain evidence="9">AVDCRST_MAG78</strain>
    </source>
</reference>
<evidence type="ECO:0000256" key="2">
    <source>
        <dbReference type="ARBA" id="ARBA00022730"/>
    </source>
</evidence>
<dbReference type="GO" id="GO:0022627">
    <property type="term" value="C:cytosolic small ribosomal subunit"/>
    <property type="evidence" value="ECO:0007669"/>
    <property type="project" value="UniProtKB-UniRule"/>
</dbReference>
<dbReference type="Gene3D" id="2.40.50.140">
    <property type="entry name" value="Nucleic acid-binding proteins"/>
    <property type="match status" value="1"/>
</dbReference>
<feature type="compositionally biased region" description="Basic and acidic residues" evidence="8">
    <location>
        <begin position="1"/>
        <end position="28"/>
    </location>
</feature>
<dbReference type="CDD" id="cd00364">
    <property type="entry name" value="Ribosomal_uS17"/>
    <property type="match status" value="1"/>
</dbReference>
<keyword evidence="4 6" id="KW-0689">Ribosomal protein</keyword>
<comment type="similarity">
    <text evidence="1 6 7">Belongs to the universal ribosomal protein uS17 family.</text>
</comment>
<evidence type="ECO:0000256" key="5">
    <source>
        <dbReference type="ARBA" id="ARBA00023274"/>
    </source>
</evidence>
<evidence type="ECO:0000313" key="9">
    <source>
        <dbReference type="EMBL" id="CAA9418876.1"/>
    </source>
</evidence>
<dbReference type="InterPro" id="IPR012340">
    <property type="entry name" value="NA-bd_OB-fold"/>
</dbReference>
<gene>
    <name evidence="6" type="primary">rpsQ</name>
    <name evidence="9" type="ORF">AVDCRST_MAG78-885</name>
</gene>
<dbReference type="NCBIfam" id="TIGR03635">
    <property type="entry name" value="uS17_bact"/>
    <property type="match status" value="1"/>
</dbReference>
<dbReference type="SUPFAM" id="SSF50249">
    <property type="entry name" value="Nucleic acid-binding proteins"/>
    <property type="match status" value="1"/>
</dbReference>
<evidence type="ECO:0000256" key="3">
    <source>
        <dbReference type="ARBA" id="ARBA00022884"/>
    </source>
</evidence>
<dbReference type="InterPro" id="IPR019984">
    <property type="entry name" value="Ribosomal_uS17_bact/chlr"/>
</dbReference>
<evidence type="ECO:0000256" key="4">
    <source>
        <dbReference type="ARBA" id="ARBA00022980"/>
    </source>
</evidence>
<dbReference type="PANTHER" id="PTHR10744:SF1">
    <property type="entry name" value="SMALL RIBOSOMAL SUBUNIT PROTEIN US17M"/>
    <property type="match status" value="1"/>
</dbReference>
<proteinExistence type="inferred from homology"/>
<name>A0A6J4PKT7_9ACTN</name>
<dbReference type="InterPro" id="IPR000266">
    <property type="entry name" value="Ribosomal_uS17"/>
</dbReference>
<feature type="region of interest" description="Disordered" evidence="8">
    <location>
        <begin position="1"/>
        <end position="69"/>
    </location>
</feature>
<organism evidence="9">
    <name type="scientific">uncultured Rubrobacteraceae bacterium</name>
    <dbReference type="NCBI Taxonomy" id="349277"/>
    <lineage>
        <taxon>Bacteria</taxon>
        <taxon>Bacillati</taxon>
        <taxon>Actinomycetota</taxon>
        <taxon>Rubrobacteria</taxon>
        <taxon>Rubrobacterales</taxon>
        <taxon>Rubrobacteraceae</taxon>
        <taxon>environmental samples</taxon>
    </lineage>
</organism>
<comment type="function">
    <text evidence="6">One of the primary rRNA binding proteins, it binds specifically to the 5'-end of 16S ribosomal RNA.</text>
</comment>
<dbReference type="GO" id="GO:0006412">
    <property type="term" value="P:translation"/>
    <property type="evidence" value="ECO:0007669"/>
    <property type="project" value="UniProtKB-UniRule"/>
</dbReference>
<sequence length="139" mass="15749">MTEERENREETENRAVQEEPVEGGRFEGEPVEAGLDTGAVKGPALDQDEGSIQSDPTRGSRKERVGMVVSDKPEKTAVVSVETLVRHPLYKKRIRRSKRFMVHDEQNVARVGDTVRIVETRPISARKRWRLGNIVSRAE</sequence>
<evidence type="ECO:0000256" key="1">
    <source>
        <dbReference type="ARBA" id="ARBA00010254"/>
    </source>
</evidence>
<dbReference type="InterPro" id="IPR019979">
    <property type="entry name" value="Ribosomal_uS17_CS"/>
</dbReference>
<evidence type="ECO:0000256" key="6">
    <source>
        <dbReference type="HAMAP-Rule" id="MF_01345"/>
    </source>
</evidence>
<feature type="compositionally biased region" description="Basic and acidic residues" evidence="8">
    <location>
        <begin position="58"/>
        <end position="69"/>
    </location>
</feature>
<dbReference type="GO" id="GO:0003735">
    <property type="term" value="F:structural constituent of ribosome"/>
    <property type="evidence" value="ECO:0007669"/>
    <property type="project" value="UniProtKB-UniRule"/>
</dbReference>
<keyword evidence="2 6" id="KW-0699">rRNA-binding</keyword>
<dbReference type="PROSITE" id="PS00056">
    <property type="entry name" value="RIBOSOMAL_S17"/>
    <property type="match status" value="1"/>
</dbReference>
<evidence type="ECO:0000256" key="8">
    <source>
        <dbReference type="SAM" id="MobiDB-lite"/>
    </source>
</evidence>
<dbReference type="HAMAP" id="MF_01345_B">
    <property type="entry name" value="Ribosomal_uS17_B"/>
    <property type="match status" value="1"/>
</dbReference>
<keyword evidence="5 6" id="KW-0687">Ribonucleoprotein</keyword>
<dbReference type="PANTHER" id="PTHR10744">
    <property type="entry name" value="40S RIBOSOMAL PROTEIN S11 FAMILY MEMBER"/>
    <property type="match status" value="1"/>
</dbReference>
<evidence type="ECO:0000256" key="7">
    <source>
        <dbReference type="RuleBase" id="RU003872"/>
    </source>
</evidence>
<accession>A0A6J4PKT7</accession>
<dbReference type="AlphaFoldDB" id="A0A6J4PKT7"/>
<protein>
    <recommendedName>
        <fullName evidence="6">Small ribosomal subunit protein uS17</fullName>
    </recommendedName>
</protein>
<dbReference type="PRINTS" id="PR00973">
    <property type="entry name" value="RIBOSOMALS17"/>
</dbReference>
<dbReference type="GO" id="GO:0019843">
    <property type="term" value="F:rRNA binding"/>
    <property type="evidence" value="ECO:0007669"/>
    <property type="project" value="UniProtKB-UniRule"/>
</dbReference>